<dbReference type="AlphaFoldDB" id="A0A4Q7TYD7"/>
<feature type="region of interest" description="Disordered" evidence="1">
    <location>
        <begin position="183"/>
        <end position="247"/>
    </location>
</feature>
<accession>A0A4Q7TYD7</accession>
<feature type="compositionally biased region" description="Basic residues" evidence="1">
    <location>
        <begin position="192"/>
        <end position="216"/>
    </location>
</feature>
<keyword evidence="3" id="KW-1185">Reference proteome</keyword>
<name>A0A4Q7TYD7_9MICO</name>
<gene>
    <name evidence="2" type="ORF">EV139_1646</name>
</gene>
<comment type="caution">
    <text evidence="2">The sequence shown here is derived from an EMBL/GenBank/DDBJ whole genome shotgun (WGS) entry which is preliminary data.</text>
</comment>
<feature type="compositionally biased region" description="Basic residues" evidence="1">
    <location>
        <begin position="112"/>
        <end position="125"/>
    </location>
</feature>
<sequence length="247" mass="25706">MVFRQCAENLRELRGAALRTTTQIAVRASRQGAGWDLWLDGAVAAHVASPGQGRGPDPGTSRRRAPRGRPLGPRHHHRPGARRTRRTRARGAAGDVGCRVSAGGGRAALPRGRPRTPRSGAHGHRGGRDPGGLTRPRLAAHQGPARVGASVDGGPPAPSVGKAPVREPPRVYLAPLDGVRARGGGAGAGARARGRARGRAHTRAGAHAGGRARGRGCARAQGPRRAPPRSPQSRAVAWSSIPHRSRQ</sequence>
<feature type="region of interest" description="Disordered" evidence="1">
    <location>
        <begin position="47"/>
        <end position="165"/>
    </location>
</feature>
<protein>
    <submittedName>
        <fullName evidence="2">Uncharacterized protein</fullName>
    </submittedName>
</protein>
<dbReference type="Proteomes" id="UP000291832">
    <property type="component" value="Unassembled WGS sequence"/>
</dbReference>
<evidence type="ECO:0000256" key="1">
    <source>
        <dbReference type="SAM" id="MobiDB-lite"/>
    </source>
</evidence>
<evidence type="ECO:0000313" key="2">
    <source>
        <dbReference type="EMBL" id="RZT66216.1"/>
    </source>
</evidence>
<evidence type="ECO:0000313" key="3">
    <source>
        <dbReference type="Proteomes" id="UP000291832"/>
    </source>
</evidence>
<feature type="compositionally biased region" description="Basic residues" evidence="1">
    <location>
        <begin position="61"/>
        <end position="89"/>
    </location>
</feature>
<reference evidence="2 3" key="1">
    <citation type="journal article" date="2015" name="Stand. Genomic Sci.">
        <title>Genomic Encyclopedia of Bacterial and Archaeal Type Strains, Phase III: the genomes of soil and plant-associated and newly described type strains.</title>
        <authorList>
            <person name="Whitman W.B."/>
            <person name="Woyke T."/>
            <person name="Klenk H.P."/>
            <person name="Zhou Y."/>
            <person name="Lilburn T.G."/>
            <person name="Beck B.J."/>
            <person name="De Vos P."/>
            <person name="Vandamme P."/>
            <person name="Eisen J.A."/>
            <person name="Garrity G."/>
            <person name="Hugenholtz P."/>
            <person name="Kyrpides N.C."/>
        </authorList>
    </citation>
    <scope>NUCLEOTIDE SEQUENCE [LARGE SCALE GENOMIC DNA]</scope>
    <source>
        <strain evidence="2 3">RF6</strain>
    </source>
</reference>
<dbReference type="EMBL" id="SHKI01000004">
    <property type="protein sequence ID" value="RZT66216.1"/>
    <property type="molecule type" value="Genomic_DNA"/>
</dbReference>
<organism evidence="2 3">
    <name type="scientific">Leucobacter luti</name>
    <dbReference type="NCBI Taxonomy" id="340320"/>
    <lineage>
        <taxon>Bacteria</taxon>
        <taxon>Bacillati</taxon>
        <taxon>Actinomycetota</taxon>
        <taxon>Actinomycetes</taxon>
        <taxon>Micrococcales</taxon>
        <taxon>Microbacteriaceae</taxon>
        <taxon>Leucobacter</taxon>
    </lineage>
</organism>
<proteinExistence type="predicted"/>